<protein>
    <submittedName>
        <fullName evidence="2">Uncharacterized protein</fullName>
    </submittedName>
</protein>
<feature type="transmembrane region" description="Helical" evidence="1">
    <location>
        <begin position="12"/>
        <end position="32"/>
    </location>
</feature>
<dbReference type="Proteomes" id="UP000217446">
    <property type="component" value="Unassembled WGS sequence"/>
</dbReference>
<keyword evidence="1" id="KW-1133">Transmembrane helix</keyword>
<dbReference type="RefSeq" id="WP_067383092.1">
    <property type="nucleotide sequence ID" value="NZ_BDQI01000034.1"/>
</dbReference>
<dbReference type="STRING" id="1963.AQJ27_45165"/>
<keyword evidence="1" id="KW-0812">Transmembrane</keyword>
<keyword evidence="1" id="KW-0472">Membrane</keyword>
<reference evidence="3" key="1">
    <citation type="submission" date="2017-05" db="EMBL/GenBank/DDBJ databases">
        <title>Streptomyces olivochromogenes NBRC 3561 whole genome shotgun sequence.</title>
        <authorList>
            <person name="Dohra H."/>
            <person name="Kodani S."/>
        </authorList>
    </citation>
    <scope>NUCLEOTIDE SEQUENCE [LARGE SCALE GENOMIC DNA]</scope>
    <source>
        <strain evidence="3">NBRC 3561</strain>
    </source>
</reference>
<keyword evidence="3" id="KW-1185">Reference proteome</keyword>
<proteinExistence type="predicted"/>
<evidence type="ECO:0000313" key="3">
    <source>
        <dbReference type="Proteomes" id="UP000217446"/>
    </source>
</evidence>
<comment type="caution">
    <text evidence="2">The sequence shown here is derived from an EMBL/GenBank/DDBJ whole genome shotgun (WGS) entry which is preliminary data.</text>
</comment>
<evidence type="ECO:0000313" key="2">
    <source>
        <dbReference type="EMBL" id="GAX57258.1"/>
    </source>
</evidence>
<gene>
    <name evidence="2" type="ORF">SO3561_08828</name>
</gene>
<organism evidence="2 3">
    <name type="scientific">Streptomyces olivochromogenes</name>
    <dbReference type="NCBI Taxonomy" id="1963"/>
    <lineage>
        <taxon>Bacteria</taxon>
        <taxon>Bacillati</taxon>
        <taxon>Actinomycetota</taxon>
        <taxon>Actinomycetes</taxon>
        <taxon>Kitasatosporales</taxon>
        <taxon>Streptomycetaceae</taxon>
        <taxon>Streptomyces</taxon>
    </lineage>
</organism>
<accession>A0A250VSP4</accession>
<sequence>MPPRLRTLFDQIGLIAALASAFAGVWIAVTGTYRPPMWVNPVAAAGVMGLATVLEAIARSRRPRPVPAQHRKTVL</sequence>
<dbReference type="EMBL" id="BDQI01000034">
    <property type="protein sequence ID" value="GAX57258.1"/>
    <property type="molecule type" value="Genomic_DNA"/>
</dbReference>
<feature type="transmembrane region" description="Helical" evidence="1">
    <location>
        <begin position="38"/>
        <end position="58"/>
    </location>
</feature>
<evidence type="ECO:0000256" key="1">
    <source>
        <dbReference type="SAM" id="Phobius"/>
    </source>
</evidence>
<dbReference type="AlphaFoldDB" id="A0A250VSP4"/>
<name>A0A250VSP4_STROL</name>